<sequence>MNTKVLKTLEYEKIKQQLFDFLTTASGKSEAAQLMPSSQIDQINVWQQETAEAVMIDRLRGGIPIAQLSDINQELKRLNIGASLTAVEISAISKVLINTTGVANFFAQMADDSIGESVELLAQQAESLVSLPEVTERIAQAIDDNAQITDDASTTLKHLRGRIIGHENSIKQKMQNHVRGKAAQYLSEPIVTMRSNRYVIPVKAEYRHQVPGVVHDQSQSGLTYYVEPQDIVEISNQLNELQVQAVNEEQKILAEISQIIAEHIDEIRNNVLILGHLDFVNAKARLAKKMRALQPALSDQEHVNLQQAWHPLLDQKLAVANDIILGQDYKTLIITGPNTGGKTISIKTLGLLQLMAQSGLFVTTHRPSTVGVFEEIFADIGDEQSIEQNLSTFSSHMANIKKILSQTNEHSLVILDELGAGTDPAEGAALAMAILDKISQLGAYTIATTHYPELKVYGYDRPQTMNASMVFDVTTLRPTYQLLIGVPGQSNALAIAKRLGFADDIIDNAKNLTNPADHDLNRMIEDLIAQRRSVKQEREALKNQRLDVTKEQQNLTEKSQKLDQEQAKLILSAKKEANHIVANTKKEAERLVKEIRQERLSAGQKGGLSEQELQKKRKSLADLHQNDHLERNRILKKAKSIKQLNTGDEVVVQSYGQQGTLIKKHGNGQWEVEMGILKMLVDEDDIVKSQGTQKAQKQKKQQHIVKTTAAAPSRATVKSKLDLRGVRYEAALIELDRYLDTAVLSNLTPVEIIHGKGTGALRKGVTDFLRTDRRVQDFHFASANAGGDGATIVSLK</sequence>
<evidence type="ECO:0000256" key="8">
    <source>
        <dbReference type="HAMAP-Rule" id="MF_00092"/>
    </source>
</evidence>
<evidence type="ECO:0000256" key="3">
    <source>
        <dbReference type="ARBA" id="ARBA00022759"/>
    </source>
</evidence>
<organism evidence="11 12">
    <name type="scientific">Convivina praedatoris</name>
    <dbReference type="NCBI Taxonomy" id="2880963"/>
    <lineage>
        <taxon>Bacteria</taxon>
        <taxon>Bacillati</taxon>
        <taxon>Bacillota</taxon>
        <taxon>Bacilli</taxon>
        <taxon>Lactobacillales</taxon>
        <taxon>Lactobacillaceae</taxon>
        <taxon>Convivina</taxon>
    </lineage>
</organism>
<dbReference type="HAMAP" id="MF_00092">
    <property type="entry name" value="MutS2"/>
    <property type="match status" value="1"/>
</dbReference>
<dbReference type="InterPro" id="IPR002625">
    <property type="entry name" value="Smr_dom"/>
</dbReference>
<keyword evidence="7 8" id="KW-0238">DNA-binding</keyword>
<evidence type="ECO:0000256" key="2">
    <source>
        <dbReference type="ARBA" id="ARBA00022741"/>
    </source>
</evidence>
<name>A0ABN8HCF8_9LACO</name>
<dbReference type="PROSITE" id="PS50828">
    <property type="entry name" value="SMR"/>
    <property type="match status" value="1"/>
</dbReference>
<keyword evidence="12" id="KW-1185">Reference proteome</keyword>
<dbReference type="NCBIfam" id="TIGR01069">
    <property type="entry name" value="mutS2"/>
    <property type="match status" value="1"/>
</dbReference>
<comment type="function">
    <text evidence="8">Acts as a ribosome collision sensor, splitting the ribosome into its 2 subunits. Detects stalled/collided 70S ribosomes which it binds and splits by an ATP-hydrolysis driven conformational change. Acts upstream of the ribosome quality control system (RQC), a ribosome-associated complex that mediates the extraction of incompletely synthesized nascent chains from stalled ribosomes and their subsequent degradation. Probably generates substrates for RQC.</text>
</comment>
<reference evidence="11" key="1">
    <citation type="submission" date="2022-03" db="EMBL/GenBank/DDBJ databases">
        <authorList>
            <person name="Hettiarachchi G."/>
        </authorList>
    </citation>
    <scope>NUCLEOTIDE SEQUENCE</scope>
    <source>
        <strain evidence="11">LMG 32447</strain>
    </source>
</reference>
<evidence type="ECO:0000313" key="12">
    <source>
        <dbReference type="Proteomes" id="UP000838102"/>
    </source>
</evidence>
<dbReference type="RefSeq" id="WP_248706059.1">
    <property type="nucleotide sequence ID" value="NZ_CAKOEU010000002.1"/>
</dbReference>
<evidence type="ECO:0000256" key="9">
    <source>
        <dbReference type="SAM" id="Coils"/>
    </source>
</evidence>
<dbReference type="SMART" id="SM00533">
    <property type="entry name" value="MUTSd"/>
    <property type="match status" value="1"/>
</dbReference>
<dbReference type="SMART" id="SM00463">
    <property type="entry name" value="SMR"/>
    <property type="match status" value="1"/>
</dbReference>
<evidence type="ECO:0000256" key="4">
    <source>
        <dbReference type="ARBA" id="ARBA00022801"/>
    </source>
</evidence>
<evidence type="ECO:0000259" key="10">
    <source>
        <dbReference type="PROSITE" id="PS50828"/>
    </source>
</evidence>
<keyword evidence="6 8" id="KW-0694">RNA-binding</keyword>
<dbReference type="Pfam" id="PF00488">
    <property type="entry name" value="MutS_V"/>
    <property type="match status" value="1"/>
</dbReference>
<dbReference type="InterPro" id="IPR036187">
    <property type="entry name" value="DNA_mismatch_repair_MutS_sf"/>
</dbReference>
<dbReference type="SUPFAM" id="SSF160443">
    <property type="entry name" value="SMR domain-like"/>
    <property type="match status" value="1"/>
</dbReference>
<dbReference type="InterPro" id="IPR000432">
    <property type="entry name" value="DNA_mismatch_repair_MutS_C"/>
</dbReference>
<feature type="binding site" evidence="8">
    <location>
        <begin position="336"/>
        <end position="343"/>
    </location>
    <ligand>
        <name>ATP</name>
        <dbReference type="ChEBI" id="CHEBI:30616"/>
    </ligand>
</feature>
<comment type="caution">
    <text evidence="11">The sequence shown here is derived from an EMBL/GenBank/DDBJ whole genome shotgun (WGS) entry which is preliminary data.</text>
</comment>
<keyword evidence="4 8" id="KW-0378">Hydrolase</keyword>
<dbReference type="Proteomes" id="UP000838102">
    <property type="component" value="Unassembled WGS sequence"/>
</dbReference>
<dbReference type="SMART" id="SM00534">
    <property type="entry name" value="MUTSac"/>
    <property type="match status" value="1"/>
</dbReference>
<keyword evidence="9" id="KW-0175">Coiled coil</keyword>
<accession>A0ABN8HCF8</accession>
<dbReference type="SUPFAM" id="SSF48334">
    <property type="entry name" value="DNA repair protein MutS, domain III"/>
    <property type="match status" value="1"/>
</dbReference>
<dbReference type="EMBL" id="CAKOEU010000002">
    <property type="protein sequence ID" value="CAH1852718.1"/>
    <property type="molecule type" value="Genomic_DNA"/>
</dbReference>
<dbReference type="Pfam" id="PF01713">
    <property type="entry name" value="Smr"/>
    <property type="match status" value="1"/>
</dbReference>
<evidence type="ECO:0000256" key="1">
    <source>
        <dbReference type="ARBA" id="ARBA00022730"/>
    </source>
</evidence>
<dbReference type="GO" id="GO:0004519">
    <property type="term" value="F:endonuclease activity"/>
    <property type="evidence" value="ECO:0007669"/>
    <property type="project" value="UniProtKB-KW"/>
</dbReference>
<keyword evidence="1 8" id="KW-0699">rRNA-binding</keyword>
<dbReference type="Gene3D" id="3.40.50.300">
    <property type="entry name" value="P-loop containing nucleotide triphosphate hydrolases"/>
    <property type="match status" value="1"/>
</dbReference>
<dbReference type="Pfam" id="PF20297">
    <property type="entry name" value="MSSS"/>
    <property type="match status" value="1"/>
</dbReference>
<dbReference type="PANTHER" id="PTHR48466">
    <property type="entry name" value="OS10G0509000 PROTEIN-RELATED"/>
    <property type="match status" value="1"/>
</dbReference>
<dbReference type="EC" id="3.1.-.-" evidence="8"/>
<dbReference type="PROSITE" id="PS00486">
    <property type="entry name" value="DNA_MISMATCH_REPAIR_2"/>
    <property type="match status" value="1"/>
</dbReference>
<dbReference type="InterPro" id="IPR036063">
    <property type="entry name" value="Smr_dom_sf"/>
</dbReference>
<keyword evidence="2 8" id="KW-0547">Nucleotide-binding</keyword>
<protein>
    <recommendedName>
        <fullName evidence="8">Endonuclease MutS2</fullName>
        <ecNumber evidence="8">3.1.-.-</ecNumber>
    </recommendedName>
    <alternativeName>
        <fullName evidence="8">Ribosome-associated protein quality control-upstream factor</fullName>
        <shortName evidence="8">RQC-upstream factor</shortName>
        <shortName evidence="8">RqcU</shortName>
        <ecNumber evidence="8">3.6.4.-</ecNumber>
    </alternativeName>
</protein>
<dbReference type="SUPFAM" id="SSF52540">
    <property type="entry name" value="P-loop containing nucleoside triphosphate hydrolases"/>
    <property type="match status" value="1"/>
</dbReference>
<dbReference type="InterPro" id="IPR005747">
    <property type="entry name" value="MutS2"/>
</dbReference>
<dbReference type="GO" id="GO:0016787">
    <property type="term" value="F:hydrolase activity"/>
    <property type="evidence" value="ECO:0007669"/>
    <property type="project" value="UniProtKB-KW"/>
</dbReference>
<keyword evidence="3 8" id="KW-0255">Endonuclease</keyword>
<comment type="similarity">
    <text evidence="8">Belongs to the DNA mismatch repair MutS family. MutS2 subfamily.</text>
</comment>
<feature type="domain" description="Smr" evidence="10">
    <location>
        <begin position="721"/>
        <end position="796"/>
    </location>
</feature>
<gene>
    <name evidence="8 11" type="primary">mutS2</name>
    <name evidence="8" type="synonym">rqcU</name>
    <name evidence="11" type="ORF">LMG032447_00645</name>
</gene>
<dbReference type="InterPro" id="IPR045076">
    <property type="entry name" value="MutS"/>
</dbReference>
<feature type="coiled-coil region" evidence="9">
    <location>
        <begin position="524"/>
        <end position="605"/>
    </location>
</feature>
<proteinExistence type="inferred from homology"/>
<dbReference type="EC" id="3.6.4.-" evidence="8"/>
<keyword evidence="8" id="KW-0540">Nuclease</keyword>
<dbReference type="Gene3D" id="3.30.1370.110">
    <property type="match status" value="1"/>
</dbReference>
<evidence type="ECO:0000256" key="6">
    <source>
        <dbReference type="ARBA" id="ARBA00022884"/>
    </source>
</evidence>
<dbReference type="PANTHER" id="PTHR48466:SF2">
    <property type="entry name" value="OS10G0509000 PROTEIN"/>
    <property type="match status" value="1"/>
</dbReference>
<dbReference type="InterPro" id="IPR046893">
    <property type="entry name" value="MSSS"/>
</dbReference>
<evidence type="ECO:0000256" key="5">
    <source>
        <dbReference type="ARBA" id="ARBA00022840"/>
    </source>
</evidence>
<keyword evidence="5 8" id="KW-0067">ATP-binding</keyword>
<dbReference type="PIRSF" id="PIRSF005814">
    <property type="entry name" value="MutS_YshD"/>
    <property type="match status" value="1"/>
</dbReference>
<evidence type="ECO:0000256" key="7">
    <source>
        <dbReference type="ARBA" id="ARBA00023125"/>
    </source>
</evidence>
<dbReference type="InterPro" id="IPR007696">
    <property type="entry name" value="DNA_mismatch_repair_MutS_core"/>
</dbReference>
<dbReference type="InterPro" id="IPR027417">
    <property type="entry name" value="P-loop_NTPase"/>
</dbReference>
<comment type="subunit">
    <text evidence="8">Homodimer. Binds to stalled ribosomes, contacting rRNA.</text>
</comment>
<comment type="function">
    <text evidence="8">Endonuclease that is involved in the suppression of homologous recombination and thus may have a key role in the control of bacterial genetic diversity.</text>
</comment>
<evidence type="ECO:0000313" key="11">
    <source>
        <dbReference type="EMBL" id="CAH1852718.1"/>
    </source>
</evidence>